<dbReference type="RefSeq" id="WP_052515004.1">
    <property type="nucleotide sequence ID" value="NZ_AZAC01000011.1"/>
</dbReference>
<keyword evidence="1" id="KW-0472">Membrane</keyword>
<dbReference type="AlphaFoldDB" id="A0A0D2JET6"/>
<feature type="transmembrane region" description="Helical" evidence="1">
    <location>
        <begin position="6"/>
        <end position="24"/>
    </location>
</feature>
<dbReference type="Pfam" id="PF01551">
    <property type="entry name" value="Peptidase_M23"/>
    <property type="match status" value="1"/>
</dbReference>
<dbReference type="InterPro" id="IPR011055">
    <property type="entry name" value="Dup_hybrid_motif"/>
</dbReference>
<evidence type="ECO:0000313" key="4">
    <source>
        <dbReference type="Proteomes" id="UP000032233"/>
    </source>
</evidence>
<sequence>MPPWLVPSFFALLIAAIGMSIFWFREYQTVCKQLPDLKAMEQQNRHHSAQVKAFAKRLTDFKDEMKKLKEFNHRLRILANLEKPNENDGIFGMGGPDKSEHGPGIRLAHSDRDRQLSYMRQELDDLYAAGDAERQVQIELAKFLKERRSILASTPSIWPVKGWVTSGFGNRTSPFTGKKQFHAGIDISNKKGTPIVAPADGVVTYAGRRGSFGKMVMINHGHGLVTRYGHLSKFEVKVGQKVKRGQKIARVGNTGRSSGPHLHYEVLMSGVPTNPRYYILD</sequence>
<dbReference type="OrthoDB" id="9815245at2"/>
<dbReference type="FunFam" id="2.70.70.10:FF:000006">
    <property type="entry name" value="M23 family peptidase"/>
    <property type="match status" value="1"/>
</dbReference>
<accession>A0A0D2JET6</accession>
<gene>
    <name evidence="3" type="ORF">X474_09135</name>
</gene>
<evidence type="ECO:0000259" key="2">
    <source>
        <dbReference type="Pfam" id="PF01551"/>
    </source>
</evidence>
<proteinExistence type="predicted"/>
<dbReference type="GO" id="GO:0004222">
    <property type="term" value="F:metalloendopeptidase activity"/>
    <property type="evidence" value="ECO:0007669"/>
    <property type="project" value="TreeGrafter"/>
</dbReference>
<dbReference type="InterPro" id="IPR050570">
    <property type="entry name" value="Cell_wall_metabolism_enzyme"/>
</dbReference>
<dbReference type="Proteomes" id="UP000032233">
    <property type="component" value="Unassembled WGS sequence"/>
</dbReference>
<dbReference type="SUPFAM" id="SSF51261">
    <property type="entry name" value="Duplicated hybrid motif"/>
    <property type="match status" value="1"/>
</dbReference>
<dbReference type="Gene3D" id="2.70.70.10">
    <property type="entry name" value="Glucose Permease (Domain IIA)"/>
    <property type="match status" value="1"/>
</dbReference>
<feature type="domain" description="M23ase beta-sheet core" evidence="2">
    <location>
        <begin position="180"/>
        <end position="275"/>
    </location>
</feature>
<dbReference type="PANTHER" id="PTHR21666">
    <property type="entry name" value="PEPTIDASE-RELATED"/>
    <property type="match status" value="1"/>
</dbReference>
<protein>
    <submittedName>
        <fullName evidence="3">Peptidase M23</fullName>
    </submittedName>
</protein>
<dbReference type="EMBL" id="AZAC01000011">
    <property type="protein sequence ID" value="KIX14171.1"/>
    <property type="molecule type" value="Genomic_DNA"/>
</dbReference>
<comment type="caution">
    <text evidence="3">The sequence shown here is derived from an EMBL/GenBank/DDBJ whole genome shotgun (WGS) entry which is preliminary data.</text>
</comment>
<reference evidence="3 4" key="1">
    <citation type="submission" date="2013-11" db="EMBL/GenBank/DDBJ databases">
        <title>Metagenomic analysis of a methanogenic consortium involved in long chain n-alkane degradation.</title>
        <authorList>
            <person name="Davidova I.A."/>
            <person name="Callaghan A.V."/>
            <person name="Wawrik B."/>
            <person name="Pruitt S."/>
            <person name="Marks C."/>
            <person name="Duncan K.E."/>
            <person name="Suflita J.M."/>
        </authorList>
    </citation>
    <scope>NUCLEOTIDE SEQUENCE [LARGE SCALE GENOMIC DNA]</scope>
    <source>
        <strain evidence="3 4">SPR</strain>
    </source>
</reference>
<keyword evidence="1" id="KW-1133">Transmembrane helix</keyword>
<evidence type="ECO:0000313" key="3">
    <source>
        <dbReference type="EMBL" id="KIX14171.1"/>
    </source>
</evidence>
<dbReference type="CDD" id="cd12797">
    <property type="entry name" value="M23_peptidase"/>
    <property type="match status" value="1"/>
</dbReference>
<dbReference type="PANTHER" id="PTHR21666:SF286">
    <property type="entry name" value="LIPOPROTEIN NLPD"/>
    <property type="match status" value="1"/>
</dbReference>
<dbReference type="InParanoid" id="A0A0D2JET6"/>
<keyword evidence="1" id="KW-0812">Transmembrane</keyword>
<dbReference type="STRING" id="1429043.X474_09135"/>
<dbReference type="InterPro" id="IPR016047">
    <property type="entry name" value="M23ase_b-sheet_dom"/>
</dbReference>
<name>A0A0D2JET6_9BACT</name>
<organism evidence="3 4">
    <name type="scientific">Dethiosulfatarculus sandiegensis</name>
    <dbReference type="NCBI Taxonomy" id="1429043"/>
    <lineage>
        <taxon>Bacteria</taxon>
        <taxon>Pseudomonadati</taxon>
        <taxon>Thermodesulfobacteriota</taxon>
        <taxon>Desulfarculia</taxon>
        <taxon>Desulfarculales</taxon>
        <taxon>Desulfarculaceae</taxon>
        <taxon>Dethiosulfatarculus</taxon>
    </lineage>
</organism>
<keyword evidence="4" id="KW-1185">Reference proteome</keyword>
<evidence type="ECO:0000256" key="1">
    <source>
        <dbReference type="SAM" id="Phobius"/>
    </source>
</evidence>